<keyword evidence="6 7" id="KW-0472">Membrane</keyword>
<feature type="transmembrane region" description="Helical" evidence="7">
    <location>
        <begin position="227"/>
        <end position="249"/>
    </location>
</feature>
<feature type="transmembrane region" description="Helical" evidence="7">
    <location>
        <begin position="20"/>
        <end position="41"/>
    </location>
</feature>
<dbReference type="SUPFAM" id="SSF103473">
    <property type="entry name" value="MFS general substrate transporter"/>
    <property type="match status" value="1"/>
</dbReference>
<dbReference type="GO" id="GO:0005886">
    <property type="term" value="C:plasma membrane"/>
    <property type="evidence" value="ECO:0007669"/>
    <property type="project" value="UniProtKB-SubCell"/>
</dbReference>
<keyword evidence="10" id="KW-1185">Reference proteome</keyword>
<feature type="transmembrane region" description="Helical" evidence="7">
    <location>
        <begin position="313"/>
        <end position="330"/>
    </location>
</feature>
<dbReference type="EMBL" id="QGTL01000003">
    <property type="protein sequence ID" value="PWV77447.1"/>
    <property type="molecule type" value="Genomic_DNA"/>
</dbReference>
<dbReference type="PROSITE" id="PS50850">
    <property type="entry name" value="MFS"/>
    <property type="match status" value="1"/>
</dbReference>
<evidence type="ECO:0000256" key="6">
    <source>
        <dbReference type="ARBA" id="ARBA00023136"/>
    </source>
</evidence>
<dbReference type="NCBIfam" id="NF007792">
    <property type="entry name" value="PRK10489.1"/>
    <property type="match status" value="1"/>
</dbReference>
<comment type="subcellular location">
    <subcellularLocation>
        <location evidence="1">Cell inner membrane</location>
        <topology evidence="1">Multi-pass membrane protein</topology>
    </subcellularLocation>
</comment>
<protein>
    <submittedName>
        <fullName evidence="9">ENTS family enterobactin (Siderophore) exporter</fullName>
    </submittedName>
</protein>
<proteinExistence type="predicted"/>
<evidence type="ECO:0000313" key="9">
    <source>
        <dbReference type="EMBL" id="PWV77447.1"/>
    </source>
</evidence>
<feature type="transmembrane region" description="Helical" evidence="7">
    <location>
        <begin position="143"/>
        <end position="169"/>
    </location>
</feature>
<dbReference type="Proteomes" id="UP000246410">
    <property type="component" value="Unassembled WGS sequence"/>
</dbReference>
<evidence type="ECO:0000256" key="1">
    <source>
        <dbReference type="ARBA" id="ARBA00004429"/>
    </source>
</evidence>
<dbReference type="InterPro" id="IPR020846">
    <property type="entry name" value="MFS_dom"/>
</dbReference>
<feature type="transmembrane region" description="Helical" evidence="7">
    <location>
        <begin position="86"/>
        <end position="104"/>
    </location>
</feature>
<name>A0A317NR42_9NOCA</name>
<sequence length="410" mass="41489">MTSGLLIDISPLRASRAFRCAFAARLVSVLGIGLLMVALPLQVYELTGSSVQVAGVATTTAAALFFGSLAGGVVADRYDRRTVIQWARSAAGLGFLLLGVNAVLPDPVLPAIYLAAVIDGLAGGISGSALMAMVPVLVGREKVAAAGALVSLTTDLGTMVTPAIAGLLVAKTGVATAYFLCALATTATVGLITAIGPSPPPQRDLQNPLRELASGISFALRHESIRLILATGLIGMLVSGPLVLLPAFADVELDAGPGTLGLLYAAPGAGAVLGTLTSGWMGRVNTGRALLISLALMPIGVIAAGLWSHAALVFLGLAGFGLARAVNMVLRYTMLQQAAPDHMRGRMSGLLMVQSVTGTAVGSMVAGVVGQTFAPGRALVLYGVAVLVLTGLMALVAGPLHRKENGEGSQ</sequence>
<dbReference type="CDD" id="cd06173">
    <property type="entry name" value="MFS_MefA_like"/>
    <property type="match status" value="1"/>
</dbReference>
<dbReference type="RefSeq" id="WP_110036948.1">
    <property type="nucleotide sequence ID" value="NZ_QGTL01000003.1"/>
</dbReference>
<gene>
    <name evidence="9" type="ORF">DFR69_10343</name>
</gene>
<evidence type="ECO:0000256" key="2">
    <source>
        <dbReference type="ARBA" id="ARBA00022448"/>
    </source>
</evidence>
<keyword evidence="2" id="KW-0813">Transport</keyword>
<organism evidence="9 10">
    <name type="scientific">Nocardia neocaledoniensis</name>
    <dbReference type="NCBI Taxonomy" id="236511"/>
    <lineage>
        <taxon>Bacteria</taxon>
        <taxon>Bacillati</taxon>
        <taxon>Actinomycetota</taxon>
        <taxon>Actinomycetes</taxon>
        <taxon>Mycobacteriales</taxon>
        <taxon>Nocardiaceae</taxon>
        <taxon>Nocardia</taxon>
    </lineage>
</organism>
<keyword evidence="4 7" id="KW-0812">Transmembrane</keyword>
<dbReference type="InterPro" id="IPR010290">
    <property type="entry name" value="TM_effector"/>
</dbReference>
<evidence type="ECO:0000256" key="5">
    <source>
        <dbReference type="ARBA" id="ARBA00022989"/>
    </source>
</evidence>
<evidence type="ECO:0000259" key="8">
    <source>
        <dbReference type="PROSITE" id="PS50850"/>
    </source>
</evidence>
<feature type="transmembrane region" description="Helical" evidence="7">
    <location>
        <begin position="289"/>
        <end position="307"/>
    </location>
</feature>
<feature type="transmembrane region" description="Helical" evidence="7">
    <location>
        <begin position="53"/>
        <end position="74"/>
    </location>
</feature>
<dbReference type="PANTHER" id="PTHR23513">
    <property type="entry name" value="INTEGRAL MEMBRANE EFFLUX PROTEIN-RELATED"/>
    <property type="match status" value="1"/>
</dbReference>
<feature type="transmembrane region" description="Helical" evidence="7">
    <location>
        <begin position="261"/>
        <end position="282"/>
    </location>
</feature>
<evidence type="ECO:0000256" key="3">
    <source>
        <dbReference type="ARBA" id="ARBA00022475"/>
    </source>
</evidence>
<keyword evidence="5 7" id="KW-1133">Transmembrane helix</keyword>
<dbReference type="PANTHER" id="PTHR23513:SF9">
    <property type="entry name" value="ENTEROBACTIN EXPORTER ENTS"/>
    <property type="match status" value="1"/>
</dbReference>
<dbReference type="Gene3D" id="1.20.1250.20">
    <property type="entry name" value="MFS general substrate transporter like domains"/>
    <property type="match status" value="1"/>
</dbReference>
<feature type="transmembrane region" description="Helical" evidence="7">
    <location>
        <begin position="175"/>
        <end position="196"/>
    </location>
</feature>
<evidence type="ECO:0000313" key="10">
    <source>
        <dbReference type="Proteomes" id="UP000246410"/>
    </source>
</evidence>
<accession>A0A317NR42</accession>
<evidence type="ECO:0000256" key="7">
    <source>
        <dbReference type="SAM" id="Phobius"/>
    </source>
</evidence>
<dbReference type="AlphaFoldDB" id="A0A317NR42"/>
<comment type="caution">
    <text evidence="9">The sequence shown here is derived from an EMBL/GenBank/DDBJ whole genome shotgun (WGS) entry which is preliminary data.</text>
</comment>
<feature type="transmembrane region" description="Helical" evidence="7">
    <location>
        <begin position="350"/>
        <end position="373"/>
    </location>
</feature>
<reference evidence="9 10" key="1">
    <citation type="submission" date="2018-05" db="EMBL/GenBank/DDBJ databases">
        <title>Genomic Encyclopedia of Type Strains, Phase IV (KMG-IV): sequencing the most valuable type-strain genomes for metagenomic binning, comparative biology and taxonomic classification.</title>
        <authorList>
            <person name="Goeker M."/>
        </authorList>
    </citation>
    <scope>NUCLEOTIDE SEQUENCE [LARGE SCALE GENOMIC DNA]</scope>
    <source>
        <strain evidence="9 10">DSM 44717</strain>
    </source>
</reference>
<feature type="transmembrane region" description="Helical" evidence="7">
    <location>
        <begin position="379"/>
        <end position="400"/>
    </location>
</feature>
<dbReference type="GO" id="GO:0022857">
    <property type="term" value="F:transmembrane transporter activity"/>
    <property type="evidence" value="ECO:0007669"/>
    <property type="project" value="InterPro"/>
</dbReference>
<feature type="transmembrane region" description="Helical" evidence="7">
    <location>
        <begin position="110"/>
        <end position="131"/>
    </location>
</feature>
<evidence type="ECO:0000256" key="4">
    <source>
        <dbReference type="ARBA" id="ARBA00022692"/>
    </source>
</evidence>
<dbReference type="Pfam" id="PF05977">
    <property type="entry name" value="MFS_3"/>
    <property type="match status" value="1"/>
</dbReference>
<feature type="domain" description="Major facilitator superfamily (MFS) profile" evidence="8">
    <location>
        <begin position="17"/>
        <end position="402"/>
    </location>
</feature>
<dbReference type="InterPro" id="IPR036259">
    <property type="entry name" value="MFS_trans_sf"/>
</dbReference>
<keyword evidence="3" id="KW-1003">Cell membrane</keyword>